<comment type="subcellular location">
    <subcellularLocation>
        <location evidence="1">Nucleus envelope</location>
    </subcellularLocation>
</comment>
<feature type="domain" description="Nucleoporin Nup133/Nup155-like C-terminal" evidence="9">
    <location>
        <begin position="616"/>
        <end position="1284"/>
    </location>
</feature>
<dbReference type="GeneID" id="54472554"/>
<comment type="similarity">
    <text evidence="2">Belongs to the nucleoporin Nup133 family.</text>
</comment>
<evidence type="ECO:0000256" key="8">
    <source>
        <dbReference type="SAM" id="MobiDB-lite"/>
    </source>
</evidence>
<dbReference type="Pfam" id="PF08801">
    <property type="entry name" value="Nucleoporin_N"/>
    <property type="match status" value="1"/>
</dbReference>
<evidence type="ECO:0000313" key="12">
    <source>
        <dbReference type="Proteomes" id="UP000799767"/>
    </source>
</evidence>
<dbReference type="GO" id="GO:0000972">
    <property type="term" value="P:transcription-dependent tethering of RNA polymerase II gene DNA at nuclear periphery"/>
    <property type="evidence" value="ECO:0007669"/>
    <property type="project" value="TreeGrafter"/>
</dbReference>
<dbReference type="InterPro" id="IPR014908">
    <property type="entry name" value="Nucleoporin_Nup133/Nup155_N"/>
</dbReference>
<dbReference type="InterPro" id="IPR037624">
    <property type="entry name" value="Nup133-like"/>
</dbReference>
<evidence type="ECO:0000256" key="7">
    <source>
        <dbReference type="ARBA" id="ARBA00023242"/>
    </source>
</evidence>
<proteinExistence type="inferred from homology"/>
<reference evidence="11" key="1">
    <citation type="journal article" date="2020" name="Stud. Mycol.">
        <title>101 Dothideomycetes genomes: a test case for predicting lifestyles and emergence of pathogens.</title>
        <authorList>
            <person name="Haridas S."/>
            <person name="Albert R."/>
            <person name="Binder M."/>
            <person name="Bloem J."/>
            <person name="Labutti K."/>
            <person name="Salamov A."/>
            <person name="Andreopoulos B."/>
            <person name="Baker S."/>
            <person name="Barry K."/>
            <person name="Bills G."/>
            <person name="Bluhm B."/>
            <person name="Cannon C."/>
            <person name="Castanera R."/>
            <person name="Culley D."/>
            <person name="Daum C."/>
            <person name="Ezra D."/>
            <person name="Gonzalez J."/>
            <person name="Henrissat B."/>
            <person name="Kuo A."/>
            <person name="Liang C."/>
            <person name="Lipzen A."/>
            <person name="Lutzoni F."/>
            <person name="Magnuson J."/>
            <person name="Mondo S."/>
            <person name="Nolan M."/>
            <person name="Ohm R."/>
            <person name="Pangilinan J."/>
            <person name="Park H.-J."/>
            <person name="Ramirez L."/>
            <person name="Alfaro M."/>
            <person name="Sun H."/>
            <person name="Tritt A."/>
            <person name="Yoshinaga Y."/>
            <person name="Zwiers L.-H."/>
            <person name="Turgeon B."/>
            <person name="Goodwin S."/>
            <person name="Spatafora J."/>
            <person name="Crous P."/>
            <person name="Grigoriev I."/>
        </authorList>
    </citation>
    <scope>NUCLEOTIDE SEQUENCE</scope>
    <source>
        <strain evidence="11">CBS 113389</strain>
    </source>
</reference>
<dbReference type="SUPFAM" id="SSF117289">
    <property type="entry name" value="Nucleoporin domain"/>
    <property type="match status" value="1"/>
</dbReference>
<dbReference type="GO" id="GO:0017056">
    <property type="term" value="F:structural constituent of nuclear pore"/>
    <property type="evidence" value="ECO:0007669"/>
    <property type="project" value="InterPro"/>
</dbReference>
<dbReference type="GO" id="GO:0031080">
    <property type="term" value="C:nuclear pore outer ring"/>
    <property type="evidence" value="ECO:0007669"/>
    <property type="project" value="TreeGrafter"/>
</dbReference>
<dbReference type="PANTHER" id="PTHR13405">
    <property type="entry name" value="NUCLEAR PORE COMPLEX PROTEIN NUP133"/>
    <property type="match status" value="1"/>
</dbReference>
<evidence type="ECO:0000256" key="4">
    <source>
        <dbReference type="ARBA" id="ARBA00022816"/>
    </source>
</evidence>
<dbReference type="RefSeq" id="XP_033586531.1">
    <property type="nucleotide sequence ID" value="XM_033731552.1"/>
</dbReference>
<dbReference type="InterPro" id="IPR015943">
    <property type="entry name" value="WD40/YVTN_repeat-like_dom_sf"/>
</dbReference>
<keyword evidence="5" id="KW-0653">Protein transport</keyword>
<name>A0A6A6PJT3_9PEZI</name>
<dbReference type="GO" id="GO:0006606">
    <property type="term" value="P:protein import into nucleus"/>
    <property type="evidence" value="ECO:0007669"/>
    <property type="project" value="TreeGrafter"/>
</dbReference>
<keyword evidence="12" id="KW-1185">Reference proteome</keyword>
<dbReference type="Proteomes" id="UP000799767">
    <property type="component" value="Unassembled WGS sequence"/>
</dbReference>
<dbReference type="PANTHER" id="PTHR13405:SF11">
    <property type="entry name" value="NUCLEAR PORE COMPLEX PROTEIN NUP133"/>
    <property type="match status" value="1"/>
</dbReference>
<evidence type="ECO:0000256" key="6">
    <source>
        <dbReference type="ARBA" id="ARBA00023010"/>
    </source>
</evidence>
<organism evidence="11 12">
    <name type="scientific">Neohortaea acidophila</name>
    <dbReference type="NCBI Taxonomy" id="245834"/>
    <lineage>
        <taxon>Eukaryota</taxon>
        <taxon>Fungi</taxon>
        <taxon>Dikarya</taxon>
        <taxon>Ascomycota</taxon>
        <taxon>Pezizomycotina</taxon>
        <taxon>Dothideomycetes</taxon>
        <taxon>Dothideomycetidae</taxon>
        <taxon>Mycosphaerellales</taxon>
        <taxon>Teratosphaeriaceae</taxon>
        <taxon>Neohortaea</taxon>
    </lineage>
</organism>
<evidence type="ECO:0000259" key="9">
    <source>
        <dbReference type="Pfam" id="PF03177"/>
    </source>
</evidence>
<gene>
    <name evidence="11" type="ORF">BDY17DRAFT_255715</name>
</gene>
<keyword evidence="7" id="KW-0539">Nucleus</keyword>
<keyword evidence="4" id="KW-0509">mRNA transport</keyword>
<dbReference type="OrthoDB" id="103454at2759"/>
<dbReference type="Gene3D" id="1.20.58.1380">
    <property type="match status" value="1"/>
</dbReference>
<evidence type="ECO:0000313" key="11">
    <source>
        <dbReference type="EMBL" id="KAF2479961.1"/>
    </source>
</evidence>
<sequence length="1369" mass="152379">MSKSPDVEPGTERSLRSGPARNPRRRQRQIDTESPKTAPRRKRSKISESTFVPPRHDAETVDGAEEEQVNGSVEVPHLMNGDAHPGSAPRRKARARKESVTTMDMSIPLRGRRNSVKRATRGDGATVLAQNARYSVKLLPSTPKDLRKEGLEWRGSLGAGHHALAITRQRAYVWDYTAHSAAGTVRLFDVPFLVKPTEVLPFGALVTTGTTADIGLVLISATTGKVVFYESIERAASLGLFQERSLGIEGSIGSLFSGEVVADIVSAHHAGFVVTLSSGRIAQLTLRDAQGKPRILSEFLRANEQVSTGLFGSIKGLLGAGSWKRDVSAVHTRQLGARGQMQVISLTEKAELQIWHLDWSGQSIFKGTLDFREVIAQELQKNDAPELRGKHEHLTTLDFAIRERKSSSLEVATVGTDLSLDILLLIRAGRPDDCEHVMANLVIEGTDVAVPQLLKLHGNHRSLASSRPRLLLPKPSHTALVTFENAFALKELDESDANSPEAQLHASYIQPVTFEDSVHLKKGRSLKFVGAYEEDERSSAESAVIFVEGAGMVRVTVEEAALDISSQILRSTSPFISTEPASMAAHLANKAQALRALLNHVRQSYPAISNGTMWQLLWDAEKVAAAQQLWKMFQEHVAACDQNKRIATLLSDICAIANQSLSGGAEERASDDAVRSFFIHHLDRLDRLLTLAEMFLRDLRSDVDKSSQTKLRLVSEADDLWNTALESVFEFRNENAAACGILPDTIEDGILTNPAEYIDLPEPWTSTTSMLKAVVRMADQSRDFAREVFEDSAKEADALQPFVQHIGAANPVLLLSMCRIYQERIKWLASRPSERDRELSETLQEHFDKSRHNQFRELAGLAQSEAGMQLAERYKDMRTLTEMVIAEMQFSVETFRETSDPHAKATIAKYLERMTAKISAYFDRFGDDFATPYFDTGFSGSQAGLMLANAQENWEPALNKYLRGDPSRAKLCWINDVLMQRDFAHASESLDVVGKEQETFVFAKKAELSLARLSLLAAQEDREAKGEPHETTAREAQQDHTAQSELAILDIQDQLYAHLLPEIQACIDRQAELEIAMQKFGFKNQDLHALRQLLENYLDRILDRTVLSADELIDALTLLDNYFTDDEFEDHNLQGSEFFLALKALRAIAPYIPQGRLEMLLQLIWKRCYVYDNWFEIHAGEKAGDAEREVSDEVRDTAAWRTIYFARDQGLLAPDDDTEQQQPQSHRVRFLLPSECLGAGCSAEDLAYRWSSADLLDPILKDNKIHDEQLLSYVEDRRLDEWVRMCVGDVKKQLDGKAERVAAGLERERAFEEVARREDVVGLEGKGAGKKVNGVVGGGGGLKVAGYEPDEVDAEHGLVVDGDGDVDME</sequence>
<protein>
    <submittedName>
        <fullName evidence="11">Non-repetitive/WGA-negative nucleoporin C-terminal-domain-containing protein</fullName>
    </submittedName>
</protein>
<evidence type="ECO:0000259" key="10">
    <source>
        <dbReference type="Pfam" id="PF08801"/>
    </source>
</evidence>
<dbReference type="GO" id="GO:0016973">
    <property type="term" value="P:poly(A)+ mRNA export from nucleus"/>
    <property type="evidence" value="ECO:0007669"/>
    <property type="project" value="TreeGrafter"/>
</dbReference>
<evidence type="ECO:0000256" key="5">
    <source>
        <dbReference type="ARBA" id="ARBA00022927"/>
    </source>
</evidence>
<feature type="domain" description="Nucleoporin Nup133/Nup155-like N-terminal" evidence="10">
    <location>
        <begin position="162"/>
        <end position="554"/>
    </location>
</feature>
<evidence type="ECO:0000256" key="1">
    <source>
        <dbReference type="ARBA" id="ARBA00004259"/>
    </source>
</evidence>
<feature type="region of interest" description="Disordered" evidence="8">
    <location>
        <begin position="1"/>
        <end position="101"/>
    </location>
</feature>
<keyword evidence="3" id="KW-0813">Transport</keyword>
<accession>A0A6A6PJT3</accession>
<dbReference type="EMBL" id="MU001640">
    <property type="protein sequence ID" value="KAF2479961.1"/>
    <property type="molecule type" value="Genomic_DNA"/>
</dbReference>
<evidence type="ECO:0000256" key="3">
    <source>
        <dbReference type="ARBA" id="ARBA00022448"/>
    </source>
</evidence>
<dbReference type="InterPro" id="IPR007187">
    <property type="entry name" value="Nucleoporin_Nup133/Nup155_C"/>
</dbReference>
<dbReference type="Gene3D" id="2.130.10.10">
    <property type="entry name" value="YVTN repeat-like/Quinoprotein amine dehydrogenase"/>
    <property type="match status" value="1"/>
</dbReference>
<dbReference type="Pfam" id="PF03177">
    <property type="entry name" value="Nucleoporin_C"/>
    <property type="match status" value="1"/>
</dbReference>
<evidence type="ECO:0000256" key="2">
    <source>
        <dbReference type="ARBA" id="ARBA00005569"/>
    </source>
</evidence>
<keyword evidence="6" id="KW-0811">Translocation</keyword>